<dbReference type="Gene3D" id="3.30.160.20">
    <property type="match status" value="1"/>
</dbReference>
<dbReference type="NCBIfam" id="NF006718">
    <property type="entry name" value="PRK09256.1"/>
    <property type="match status" value="1"/>
</dbReference>
<evidence type="ECO:0000259" key="2">
    <source>
        <dbReference type="PROSITE" id="PS00745"/>
    </source>
</evidence>
<dbReference type="GO" id="GO:0003747">
    <property type="term" value="F:translation release factor activity"/>
    <property type="evidence" value="ECO:0007669"/>
    <property type="project" value="InterPro"/>
</dbReference>
<dbReference type="PATRIC" id="fig|991905.3.peg.2343"/>
<dbReference type="STRING" id="991905.SL003B_2287"/>
<feature type="domain" description="Prokaryotic-type class I peptide chain release factors" evidence="2">
    <location>
        <begin position="39"/>
        <end position="55"/>
    </location>
</feature>
<dbReference type="HOGENOM" id="CLU_089470_3_2_5"/>
<dbReference type="PANTHER" id="PTHR47814:SF1">
    <property type="entry name" value="PEPTIDYL-TRNA HYDROLASE ARFB"/>
    <property type="match status" value="1"/>
</dbReference>
<evidence type="ECO:0000256" key="1">
    <source>
        <dbReference type="SAM" id="MobiDB-lite"/>
    </source>
</evidence>
<accession>F2IZY6</accession>
<sequence length="158" mass="17347">MTDGGSGEKARPPTPPTRRIAVTGRLYISEDDLHEDFVRASGPGGQNVNKVSTAVQLRFDLAGNATLPDDVKARAARLAGSRLTQGGEIVLQADRFRSRERNREDALARLIELLASAAVREKPRRPTRPTLASKKRRVSEKKQRGGIKKLRTGKPDID</sequence>
<dbReference type="PROSITE" id="PS00745">
    <property type="entry name" value="RF_PROK_I"/>
    <property type="match status" value="1"/>
</dbReference>
<dbReference type="AlphaFoldDB" id="F2IZY6"/>
<dbReference type="EMBL" id="CP002568">
    <property type="protein sequence ID" value="ADZ70712.1"/>
    <property type="molecule type" value="Genomic_DNA"/>
</dbReference>
<dbReference type="eggNOG" id="COG1186">
    <property type="taxonomic scope" value="Bacteria"/>
</dbReference>
<name>F2IZY6_POLGS</name>
<dbReference type="Proteomes" id="UP000008130">
    <property type="component" value="Chromosome"/>
</dbReference>
<feature type="region of interest" description="Disordered" evidence="1">
    <location>
        <begin position="120"/>
        <end position="158"/>
    </location>
</feature>
<feature type="compositionally biased region" description="Basic residues" evidence="1">
    <location>
        <begin position="122"/>
        <end position="152"/>
    </location>
</feature>
<dbReference type="GO" id="GO:0072344">
    <property type="term" value="P:rescue of stalled ribosome"/>
    <property type="evidence" value="ECO:0007669"/>
    <property type="project" value="TreeGrafter"/>
</dbReference>
<dbReference type="RefSeq" id="WP_013653027.1">
    <property type="nucleotide sequence ID" value="NC_015259.1"/>
</dbReference>
<reference evidence="3 4" key="1">
    <citation type="journal article" date="2011" name="J. Bacteriol.">
        <title>Complete genome sequence of Polymorphum gilvum SL003B-26A1T, a crude oil-degrading bacterium from oil-polluted saline soil.</title>
        <authorList>
            <person name="Li S.G."/>
            <person name="Tang Y.Q."/>
            <person name="Nie Y."/>
            <person name="Cai M."/>
            <person name="Wu X.L."/>
        </authorList>
    </citation>
    <scope>NUCLEOTIDE SEQUENCE [LARGE SCALE GENOMIC DNA]</scope>
    <source>
        <strain evidence="4">LMG 25793 / CGMCC 1.9160 / SL003B-26A1</strain>
    </source>
</reference>
<dbReference type="InterPro" id="IPR000352">
    <property type="entry name" value="Pep_chain_release_fac_I"/>
</dbReference>
<dbReference type="PANTHER" id="PTHR47814">
    <property type="entry name" value="PEPTIDYL-TRNA HYDROLASE ARFB"/>
    <property type="match status" value="1"/>
</dbReference>
<dbReference type="Pfam" id="PF00472">
    <property type="entry name" value="RF-1"/>
    <property type="match status" value="1"/>
</dbReference>
<evidence type="ECO:0000313" key="3">
    <source>
        <dbReference type="EMBL" id="ADZ70712.1"/>
    </source>
</evidence>
<dbReference type="SUPFAM" id="SSF110916">
    <property type="entry name" value="Peptidyl-tRNA hydrolase domain-like"/>
    <property type="match status" value="1"/>
</dbReference>
<dbReference type="GO" id="GO:0004045">
    <property type="term" value="F:peptidyl-tRNA hydrolase activity"/>
    <property type="evidence" value="ECO:0007669"/>
    <property type="project" value="TreeGrafter"/>
</dbReference>
<dbReference type="KEGG" id="pgv:SL003B_2287"/>
<keyword evidence="4" id="KW-1185">Reference proteome</keyword>
<proteinExistence type="predicted"/>
<dbReference type="GO" id="GO:0043022">
    <property type="term" value="F:ribosome binding"/>
    <property type="evidence" value="ECO:0007669"/>
    <property type="project" value="TreeGrafter"/>
</dbReference>
<dbReference type="OrthoDB" id="9815709at2"/>
<protein>
    <submittedName>
        <fullName evidence="3">Class I peptide chain release factor</fullName>
    </submittedName>
</protein>
<organism evidence="3 4">
    <name type="scientific">Polymorphum gilvum (strain LMG 25793 / CGMCC 1.9160 / SL003B-26A1)</name>
    <dbReference type="NCBI Taxonomy" id="991905"/>
    <lineage>
        <taxon>Bacteria</taxon>
        <taxon>Pseudomonadati</taxon>
        <taxon>Pseudomonadota</taxon>
        <taxon>Alphaproteobacteria</taxon>
        <taxon>Rhodobacterales</taxon>
        <taxon>Paracoccaceae</taxon>
        <taxon>Polymorphum</taxon>
    </lineage>
</organism>
<gene>
    <name evidence="3" type="ordered locus">SL003B_2287</name>
</gene>
<evidence type="ECO:0000313" key="4">
    <source>
        <dbReference type="Proteomes" id="UP000008130"/>
    </source>
</evidence>